<dbReference type="OrthoDB" id="6228646at2"/>
<proteinExistence type="predicted"/>
<evidence type="ECO:0000256" key="1">
    <source>
        <dbReference type="SAM" id="Phobius"/>
    </source>
</evidence>
<dbReference type="EMBL" id="CP036343">
    <property type="protein sequence ID" value="QDT88579.1"/>
    <property type="molecule type" value="Genomic_DNA"/>
</dbReference>
<keyword evidence="1" id="KW-0472">Membrane</keyword>
<name>A0A517V6E8_9PLAN</name>
<dbReference type="Proteomes" id="UP000316855">
    <property type="component" value="Chromosome"/>
</dbReference>
<gene>
    <name evidence="2" type="ORF">Pan161_01970</name>
</gene>
<dbReference type="AlphaFoldDB" id="A0A517V6E8"/>
<evidence type="ECO:0000313" key="2">
    <source>
        <dbReference type="EMBL" id="QDT88579.1"/>
    </source>
</evidence>
<dbReference type="RefSeq" id="WP_145223749.1">
    <property type="nucleotide sequence ID" value="NZ_CP036343.1"/>
</dbReference>
<dbReference type="KEGG" id="gax:Pan161_01970"/>
<organism evidence="2 3">
    <name type="scientific">Gimesia algae</name>
    <dbReference type="NCBI Taxonomy" id="2527971"/>
    <lineage>
        <taxon>Bacteria</taxon>
        <taxon>Pseudomonadati</taxon>
        <taxon>Planctomycetota</taxon>
        <taxon>Planctomycetia</taxon>
        <taxon>Planctomycetales</taxon>
        <taxon>Planctomycetaceae</taxon>
        <taxon>Gimesia</taxon>
    </lineage>
</organism>
<sequence length="182" mass="20483">MSKPKAFSFLKGYSFSFEDDGRIIEAWFSSLSGLQKVFVDGTLVSTQRSVATETAHNFMIGDNRYTTTTKMVSLSKGPFLCTLSKNGNDIKRQKLVYPPLKNDLSSPAYRLKSLIHFVVIFLASAFLLYIAVAWWQLTPASIYMLFGFLFVIAVSGVAYYMQKFAAETKIVDEEIGELSYDD</sequence>
<evidence type="ECO:0000313" key="3">
    <source>
        <dbReference type="Proteomes" id="UP000316855"/>
    </source>
</evidence>
<accession>A0A517V6E8</accession>
<feature type="transmembrane region" description="Helical" evidence="1">
    <location>
        <begin position="141"/>
        <end position="161"/>
    </location>
</feature>
<feature type="transmembrane region" description="Helical" evidence="1">
    <location>
        <begin position="114"/>
        <end position="135"/>
    </location>
</feature>
<keyword evidence="1" id="KW-0812">Transmembrane</keyword>
<keyword evidence="1" id="KW-1133">Transmembrane helix</keyword>
<protein>
    <submittedName>
        <fullName evidence="2">Uncharacterized protein</fullName>
    </submittedName>
</protein>
<reference evidence="2 3" key="1">
    <citation type="submission" date="2019-02" db="EMBL/GenBank/DDBJ databases">
        <title>Deep-cultivation of Planctomycetes and their phenomic and genomic characterization uncovers novel biology.</title>
        <authorList>
            <person name="Wiegand S."/>
            <person name="Jogler M."/>
            <person name="Boedeker C."/>
            <person name="Pinto D."/>
            <person name="Vollmers J."/>
            <person name="Rivas-Marin E."/>
            <person name="Kohn T."/>
            <person name="Peeters S.H."/>
            <person name="Heuer A."/>
            <person name="Rast P."/>
            <person name="Oberbeckmann S."/>
            <person name="Bunk B."/>
            <person name="Jeske O."/>
            <person name="Meyerdierks A."/>
            <person name="Storesund J.E."/>
            <person name="Kallscheuer N."/>
            <person name="Luecker S."/>
            <person name="Lage O.M."/>
            <person name="Pohl T."/>
            <person name="Merkel B.J."/>
            <person name="Hornburger P."/>
            <person name="Mueller R.-W."/>
            <person name="Bruemmer F."/>
            <person name="Labrenz M."/>
            <person name="Spormann A.M."/>
            <person name="Op den Camp H."/>
            <person name="Overmann J."/>
            <person name="Amann R."/>
            <person name="Jetten M.S.M."/>
            <person name="Mascher T."/>
            <person name="Medema M.H."/>
            <person name="Devos D.P."/>
            <person name="Kaster A.-K."/>
            <person name="Ovreas L."/>
            <person name="Rohde M."/>
            <person name="Galperin M.Y."/>
            <person name="Jogler C."/>
        </authorList>
    </citation>
    <scope>NUCLEOTIDE SEQUENCE [LARGE SCALE GENOMIC DNA]</scope>
    <source>
        <strain evidence="2 3">Pan161</strain>
    </source>
</reference>
<keyword evidence="3" id="KW-1185">Reference proteome</keyword>